<evidence type="ECO:0000313" key="3">
    <source>
        <dbReference type="Proteomes" id="UP000274786"/>
    </source>
</evidence>
<sequence length="146" mass="16783">MTSRFQLPPILKACERLLLEIEQAVRQFPRYHRYMIGSDLRRQMMSVYSTANRAWRDRTNQPKLVGQLVWDIDDLKQHLQAAKLFKAFRSFRQFEMLIRLAEELGAQAGGWRRRLVNPQAQNAQASSVAQRGKKLSTHGASAGANS</sequence>
<evidence type="ECO:0000256" key="1">
    <source>
        <dbReference type="SAM" id="MobiDB-lite"/>
    </source>
</evidence>
<accession>A0A498CF66</accession>
<evidence type="ECO:0000313" key="2">
    <source>
        <dbReference type="EMBL" id="RLK56277.1"/>
    </source>
</evidence>
<reference evidence="2 3" key="1">
    <citation type="submission" date="2018-10" db="EMBL/GenBank/DDBJ databases">
        <title>Comparative analysis of microorganisms from saline springs in Andes Mountain Range, Colombia.</title>
        <authorList>
            <person name="Rubin E."/>
        </authorList>
    </citation>
    <scope>NUCLEOTIDE SEQUENCE [LARGE SCALE GENOMIC DNA]</scope>
    <source>
        <strain evidence="2 3">USBA GBX 843</strain>
    </source>
</reference>
<dbReference type="Proteomes" id="UP000274786">
    <property type="component" value="Unassembled WGS sequence"/>
</dbReference>
<dbReference type="EMBL" id="RCDC01000004">
    <property type="protein sequence ID" value="RLK56277.1"/>
    <property type="molecule type" value="Genomic_DNA"/>
</dbReference>
<evidence type="ECO:0008006" key="4">
    <source>
        <dbReference type="Google" id="ProtNLM"/>
    </source>
</evidence>
<dbReference type="OrthoDB" id="5525116at2"/>
<protein>
    <recommendedName>
        <fullName evidence="4">Four helix bundle protein</fullName>
    </recommendedName>
</protein>
<dbReference type="InterPro" id="IPR055360">
    <property type="entry name" value="bAvd"/>
</dbReference>
<comment type="caution">
    <text evidence="2">The sequence shown here is derived from an EMBL/GenBank/DDBJ whole genome shotgun (WGS) entry which is preliminary data.</text>
</comment>
<gene>
    <name evidence="2" type="ORF">BCL79_0661</name>
</gene>
<proteinExistence type="predicted"/>
<organism evidence="2 3">
    <name type="scientific">Stenotrophomonas rhizophila</name>
    <dbReference type="NCBI Taxonomy" id="216778"/>
    <lineage>
        <taxon>Bacteria</taxon>
        <taxon>Pseudomonadati</taxon>
        <taxon>Pseudomonadota</taxon>
        <taxon>Gammaproteobacteria</taxon>
        <taxon>Lysobacterales</taxon>
        <taxon>Lysobacteraceae</taxon>
        <taxon>Stenotrophomonas</taxon>
    </lineage>
</organism>
<dbReference type="CDD" id="cd16376">
    <property type="entry name" value="Avd_like"/>
    <property type="match status" value="1"/>
</dbReference>
<dbReference type="RefSeq" id="WP_121037292.1">
    <property type="nucleotide sequence ID" value="NZ_RCDC01000004.1"/>
</dbReference>
<dbReference type="AlphaFoldDB" id="A0A498CF66"/>
<dbReference type="InterPro" id="IPR036583">
    <property type="entry name" value="23S_rRNA_IVS_sf"/>
</dbReference>
<feature type="region of interest" description="Disordered" evidence="1">
    <location>
        <begin position="122"/>
        <end position="146"/>
    </location>
</feature>
<name>A0A498CF66_9GAMM</name>
<dbReference type="Gene3D" id="1.20.1440.60">
    <property type="entry name" value="23S rRNA-intervening sequence"/>
    <property type="match status" value="1"/>
</dbReference>